<comment type="similarity">
    <text evidence="2">Belongs to the bacterial solute-binding protein 2 family.</text>
</comment>
<dbReference type="Pfam" id="PF13407">
    <property type="entry name" value="Peripla_BP_4"/>
    <property type="match status" value="1"/>
</dbReference>
<protein>
    <recommendedName>
        <fullName evidence="4">Periplasmic binding protein domain-containing protein</fullName>
    </recommendedName>
</protein>
<evidence type="ECO:0000259" key="4">
    <source>
        <dbReference type="Pfam" id="PF13407"/>
    </source>
</evidence>
<reference evidence="5" key="1">
    <citation type="journal article" date="2014" name="Front. Microbiol.">
        <title>High frequency of phylogenetically diverse reductive dehalogenase-homologous genes in deep subseafloor sedimentary metagenomes.</title>
        <authorList>
            <person name="Kawai M."/>
            <person name="Futagami T."/>
            <person name="Toyoda A."/>
            <person name="Takaki Y."/>
            <person name="Nishi S."/>
            <person name="Hori S."/>
            <person name="Arai W."/>
            <person name="Tsubouchi T."/>
            <person name="Morono Y."/>
            <person name="Uchiyama I."/>
            <person name="Ito T."/>
            <person name="Fujiyama A."/>
            <person name="Inagaki F."/>
            <person name="Takami H."/>
        </authorList>
    </citation>
    <scope>NUCLEOTIDE SEQUENCE</scope>
    <source>
        <strain evidence="5">Expedition CK06-06</strain>
    </source>
</reference>
<feature type="non-terminal residue" evidence="5">
    <location>
        <position position="1"/>
    </location>
</feature>
<dbReference type="GO" id="GO:0030246">
    <property type="term" value="F:carbohydrate binding"/>
    <property type="evidence" value="ECO:0007669"/>
    <property type="project" value="UniProtKB-ARBA"/>
</dbReference>
<proteinExistence type="inferred from homology"/>
<evidence type="ECO:0000256" key="1">
    <source>
        <dbReference type="ARBA" id="ARBA00004196"/>
    </source>
</evidence>
<accession>X1T2M5</accession>
<dbReference type="PANTHER" id="PTHR46847">
    <property type="entry name" value="D-ALLOSE-BINDING PERIPLASMIC PROTEIN-RELATED"/>
    <property type="match status" value="1"/>
</dbReference>
<dbReference type="GO" id="GO:0030313">
    <property type="term" value="C:cell envelope"/>
    <property type="evidence" value="ECO:0007669"/>
    <property type="project" value="UniProtKB-SubCell"/>
</dbReference>
<dbReference type="InterPro" id="IPR028082">
    <property type="entry name" value="Peripla_BP_I"/>
</dbReference>
<evidence type="ECO:0000256" key="3">
    <source>
        <dbReference type="ARBA" id="ARBA00022729"/>
    </source>
</evidence>
<dbReference type="SUPFAM" id="SSF53822">
    <property type="entry name" value="Periplasmic binding protein-like I"/>
    <property type="match status" value="1"/>
</dbReference>
<feature type="domain" description="Periplasmic binding protein" evidence="4">
    <location>
        <begin position="1"/>
        <end position="135"/>
    </location>
</feature>
<comment type="caution">
    <text evidence="5">The sequence shown here is derived from an EMBL/GenBank/DDBJ whole genome shotgun (WGS) entry which is preliminary data.</text>
</comment>
<evidence type="ECO:0000256" key="2">
    <source>
        <dbReference type="ARBA" id="ARBA00007639"/>
    </source>
</evidence>
<dbReference type="EMBL" id="BARW01012909">
    <property type="protein sequence ID" value="GAI74294.1"/>
    <property type="molecule type" value="Genomic_DNA"/>
</dbReference>
<keyword evidence="3" id="KW-0732">Signal</keyword>
<dbReference type="PANTHER" id="PTHR46847:SF1">
    <property type="entry name" value="D-ALLOSE-BINDING PERIPLASMIC PROTEIN-RELATED"/>
    <property type="match status" value="1"/>
</dbReference>
<sequence length="167" mass="18804">GKGKIIEITGLSGSTPAIERSEGFHEVVEKYPNIQIINIIEGAWLEENARKLTDSLFFFMRDFNLIFAHNDPMAYSAYLSAKKHKIKPYIIGIDGLNTKNGGVMMVLEGFIDGTFLYPTGGAKAIQLSLDILTGKPYNQYNYLNTIKIDQKYTVIHSQGYLFQYLVP</sequence>
<gene>
    <name evidence="5" type="ORF">S12H4_24020</name>
</gene>
<evidence type="ECO:0000313" key="5">
    <source>
        <dbReference type="EMBL" id="GAI74294.1"/>
    </source>
</evidence>
<comment type="subcellular location">
    <subcellularLocation>
        <location evidence="1">Cell envelope</location>
    </subcellularLocation>
</comment>
<dbReference type="Gene3D" id="3.40.50.2300">
    <property type="match status" value="1"/>
</dbReference>
<dbReference type="AlphaFoldDB" id="X1T2M5"/>
<organism evidence="5">
    <name type="scientific">marine sediment metagenome</name>
    <dbReference type="NCBI Taxonomy" id="412755"/>
    <lineage>
        <taxon>unclassified sequences</taxon>
        <taxon>metagenomes</taxon>
        <taxon>ecological metagenomes</taxon>
    </lineage>
</organism>
<name>X1T2M5_9ZZZZ</name>
<dbReference type="InterPro" id="IPR025997">
    <property type="entry name" value="SBP_2_dom"/>
</dbReference>